<gene>
    <name evidence="3" type="ORF">V8G54_002075</name>
</gene>
<keyword evidence="2" id="KW-0812">Transmembrane</keyword>
<sequence>MISLPRHEAVPRPLRSVLSHNLRPRNPPITGLYHTLLSLGLLLVLLPQLRLRRRSHRPPPVEEPSVGCAGTEKSRFRRRIRHHRRGTEAVAAAAIEQSSPNRTTQCNESHLSREESRFPDTSFMRDIP</sequence>
<feature type="compositionally biased region" description="Polar residues" evidence="1">
    <location>
        <begin position="96"/>
        <end position="109"/>
    </location>
</feature>
<accession>A0AAQ3P7G1</accession>
<feature type="transmembrane region" description="Helical" evidence="2">
    <location>
        <begin position="31"/>
        <end position="49"/>
    </location>
</feature>
<evidence type="ECO:0000313" key="4">
    <source>
        <dbReference type="Proteomes" id="UP001374535"/>
    </source>
</evidence>
<dbReference type="EMBL" id="CP144700">
    <property type="protein sequence ID" value="WVZ23531.1"/>
    <property type="molecule type" value="Genomic_DNA"/>
</dbReference>
<evidence type="ECO:0000313" key="3">
    <source>
        <dbReference type="EMBL" id="WVZ23531.1"/>
    </source>
</evidence>
<keyword evidence="2" id="KW-0472">Membrane</keyword>
<protein>
    <submittedName>
        <fullName evidence="3">Uncharacterized protein</fullName>
    </submittedName>
</protein>
<evidence type="ECO:0000256" key="1">
    <source>
        <dbReference type="SAM" id="MobiDB-lite"/>
    </source>
</evidence>
<evidence type="ECO:0000256" key="2">
    <source>
        <dbReference type="SAM" id="Phobius"/>
    </source>
</evidence>
<keyword evidence="2" id="KW-1133">Transmembrane helix</keyword>
<name>A0AAQ3P7G1_VIGMU</name>
<organism evidence="3 4">
    <name type="scientific">Vigna mungo</name>
    <name type="common">Black gram</name>
    <name type="synonym">Phaseolus mungo</name>
    <dbReference type="NCBI Taxonomy" id="3915"/>
    <lineage>
        <taxon>Eukaryota</taxon>
        <taxon>Viridiplantae</taxon>
        <taxon>Streptophyta</taxon>
        <taxon>Embryophyta</taxon>
        <taxon>Tracheophyta</taxon>
        <taxon>Spermatophyta</taxon>
        <taxon>Magnoliopsida</taxon>
        <taxon>eudicotyledons</taxon>
        <taxon>Gunneridae</taxon>
        <taxon>Pentapetalae</taxon>
        <taxon>rosids</taxon>
        <taxon>fabids</taxon>
        <taxon>Fabales</taxon>
        <taxon>Fabaceae</taxon>
        <taxon>Papilionoideae</taxon>
        <taxon>50 kb inversion clade</taxon>
        <taxon>NPAAA clade</taxon>
        <taxon>indigoferoid/millettioid clade</taxon>
        <taxon>Phaseoleae</taxon>
        <taxon>Vigna</taxon>
    </lineage>
</organism>
<keyword evidence="4" id="KW-1185">Reference proteome</keyword>
<dbReference type="AlphaFoldDB" id="A0AAQ3P7G1"/>
<reference evidence="3 4" key="1">
    <citation type="journal article" date="2023" name="Life. Sci Alliance">
        <title>Evolutionary insights into 3D genome organization and epigenetic landscape of Vigna mungo.</title>
        <authorList>
            <person name="Junaid A."/>
            <person name="Singh B."/>
            <person name="Bhatia S."/>
        </authorList>
    </citation>
    <scope>NUCLEOTIDE SEQUENCE [LARGE SCALE GENOMIC DNA]</scope>
    <source>
        <strain evidence="3">Urdbean</strain>
    </source>
</reference>
<proteinExistence type="predicted"/>
<feature type="region of interest" description="Disordered" evidence="1">
    <location>
        <begin position="90"/>
        <end position="128"/>
    </location>
</feature>
<dbReference type="Proteomes" id="UP001374535">
    <property type="component" value="Chromosome 1"/>
</dbReference>